<feature type="domain" description="Aldehyde dehydrogenase" evidence="7">
    <location>
        <begin position="27"/>
        <end position="491"/>
    </location>
</feature>
<dbReference type="EC" id="1.2.1.3" evidence="3"/>
<dbReference type="Gene3D" id="3.40.309.10">
    <property type="entry name" value="Aldehyde Dehydrogenase, Chain A, domain 2"/>
    <property type="match status" value="1"/>
</dbReference>
<evidence type="ECO:0000256" key="2">
    <source>
        <dbReference type="ARBA" id="ARBA00023002"/>
    </source>
</evidence>
<dbReference type="InterPro" id="IPR016161">
    <property type="entry name" value="Ald_DH/histidinol_DH"/>
</dbReference>
<dbReference type="FunFam" id="3.40.309.10:FF:000012">
    <property type="entry name" value="Betaine aldehyde dehydrogenase"/>
    <property type="match status" value="1"/>
</dbReference>
<dbReference type="GO" id="GO:0004029">
    <property type="term" value="F:aldehyde dehydrogenase (NAD+) activity"/>
    <property type="evidence" value="ECO:0007669"/>
    <property type="project" value="UniProtKB-EC"/>
</dbReference>
<comment type="catalytic activity">
    <reaction evidence="4">
        <text>an aldehyde + NAD(+) + H2O = a carboxylate + NADH + 2 H(+)</text>
        <dbReference type="Rhea" id="RHEA:16185"/>
        <dbReference type="ChEBI" id="CHEBI:15377"/>
        <dbReference type="ChEBI" id="CHEBI:15378"/>
        <dbReference type="ChEBI" id="CHEBI:17478"/>
        <dbReference type="ChEBI" id="CHEBI:29067"/>
        <dbReference type="ChEBI" id="CHEBI:57540"/>
        <dbReference type="ChEBI" id="CHEBI:57945"/>
        <dbReference type="EC" id="1.2.1.3"/>
    </reaction>
</comment>
<dbReference type="Pfam" id="PF00171">
    <property type="entry name" value="Aldedh"/>
    <property type="match status" value="1"/>
</dbReference>
<dbReference type="STRING" id="1447875.A0A2B7XTS9"/>
<dbReference type="PANTHER" id="PTHR11699">
    <property type="entry name" value="ALDEHYDE DEHYDROGENASE-RELATED"/>
    <property type="match status" value="1"/>
</dbReference>
<name>A0A2B7XTS9_9EURO</name>
<dbReference type="Gene3D" id="3.40.605.10">
    <property type="entry name" value="Aldehyde Dehydrogenase, Chain A, domain 1"/>
    <property type="match status" value="1"/>
</dbReference>
<dbReference type="OrthoDB" id="310895at2759"/>
<dbReference type="InterPro" id="IPR015590">
    <property type="entry name" value="Aldehyde_DH_dom"/>
</dbReference>
<evidence type="ECO:0000256" key="3">
    <source>
        <dbReference type="ARBA" id="ARBA00024226"/>
    </source>
</evidence>
<evidence type="ECO:0000313" key="8">
    <source>
        <dbReference type="EMBL" id="PGH15174.1"/>
    </source>
</evidence>
<dbReference type="Proteomes" id="UP000223968">
    <property type="component" value="Unassembled WGS sequence"/>
</dbReference>
<evidence type="ECO:0000256" key="4">
    <source>
        <dbReference type="ARBA" id="ARBA00049194"/>
    </source>
</evidence>
<evidence type="ECO:0000256" key="5">
    <source>
        <dbReference type="PROSITE-ProRule" id="PRU10007"/>
    </source>
</evidence>
<dbReference type="InterPro" id="IPR016163">
    <property type="entry name" value="Ald_DH_C"/>
</dbReference>
<evidence type="ECO:0000259" key="7">
    <source>
        <dbReference type="Pfam" id="PF00171"/>
    </source>
</evidence>
<dbReference type="AlphaFoldDB" id="A0A2B7XTS9"/>
<gene>
    <name evidence="8" type="ORF">AJ79_02539</name>
</gene>
<keyword evidence="9" id="KW-1185">Reference proteome</keyword>
<organism evidence="8 9">
    <name type="scientific">Helicocarpus griseus UAMH5409</name>
    <dbReference type="NCBI Taxonomy" id="1447875"/>
    <lineage>
        <taxon>Eukaryota</taxon>
        <taxon>Fungi</taxon>
        <taxon>Dikarya</taxon>
        <taxon>Ascomycota</taxon>
        <taxon>Pezizomycotina</taxon>
        <taxon>Eurotiomycetes</taxon>
        <taxon>Eurotiomycetidae</taxon>
        <taxon>Onygenales</taxon>
        <taxon>Ajellomycetaceae</taxon>
        <taxon>Helicocarpus</taxon>
    </lineage>
</organism>
<dbReference type="SUPFAM" id="SSF53720">
    <property type="entry name" value="ALDH-like"/>
    <property type="match status" value="1"/>
</dbReference>
<dbReference type="FunFam" id="3.40.605.10:FF:000001">
    <property type="entry name" value="Aldehyde dehydrogenase 1"/>
    <property type="match status" value="1"/>
</dbReference>
<evidence type="ECO:0000256" key="6">
    <source>
        <dbReference type="RuleBase" id="RU003345"/>
    </source>
</evidence>
<dbReference type="EMBL" id="PDNB01000027">
    <property type="protein sequence ID" value="PGH15174.1"/>
    <property type="molecule type" value="Genomic_DNA"/>
</dbReference>
<feature type="active site" evidence="5">
    <location>
        <position position="264"/>
    </location>
</feature>
<protein>
    <recommendedName>
        <fullName evidence="3">aldehyde dehydrogenase (NAD(+))</fullName>
        <ecNumber evidence="3">1.2.1.3</ecNumber>
    </recommendedName>
</protein>
<dbReference type="InterPro" id="IPR029510">
    <property type="entry name" value="Ald_DH_CS_GLU"/>
</dbReference>
<evidence type="ECO:0000256" key="1">
    <source>
        <dbReference type="ARBA" id="ARBA00009986"/>
    </source>
</evidence>
<comment type="similarity">
    <text evidence="1 6">Belongs to the aldehyde dehydrogenase family.</text>
</comment>
<sequence>MSHIANLTAPNGINYTQPLGLFIDNEWVASKKEDRIISINPADESEICSEEAAGSEDVDIAVNAARRAFDGKWREMDTSFRGDLLHKLATLVEQHADVLATIDAWDNGKTYNAARNEDVPDSVAILKYYAGWADKIHGTVIEPNPSRMAYTSREPIGVCGAIIPWNFPLVNIVTKLGPALAAGNTLVVKVAEQTPLSALYFANLVKEAGFPRGVVNVLNGMGREAGTAIAAHPGIDMISFTGSTPTGREILKTAAVNMKRVILETGGKSPLIVFKDADLEQAVRWGHRGIMSNQGQVCSATSRIFVHEDVYDRFLALYKDEVQKVSQVGDPFKEDTFQGPQVSKAQFDRVSSYIDTGKREGAKLLCGGEACKNMSGKGLYIAPTVFTDVSDSMTISRDEVFGPFVVISKFNEEKEAIKRANDSVFGLGAAVFTRDISRALSVSKKIESGTVWINSSNDSDGRVPFGGFKQSGIGLELGELGLAAYTISKSVFINLNSKL</sequence>
<evidence type="ECO:0000313" key="9">
    <source>
        <dbReference type="Proteomes" id="UP000223968"/>
    </source>
</evidence>
<keyword evidence="2 6" id="KW-0560">Oxidoreductase</keyword>
<dbReference type="InterPro" id="IPR016162">
    <property type="entry name" value="Ald_DH_N"/>
</dbReference>
<reference evidence="8 9" key="1">
    <citation type="submission" date="2017-10" db="EMBL/GenBank/DDBJ databases">
        <title>Comparative genomics in systemic dimorphic fungi from Ajellomycetaceae.</title>
        <authorList>
            <person name="Munoz J.F."/>
            <person name="Mcewen J.G."/>
            <person name="Clay O.K."/>
            <person name="Cuomo C.A."/>
        </authorList>
    </citation>
    <scope>NUCLEOTIDE SEQUENCE [LARGE SCALE GENOMIC DNA]</scope>
    <source>
        <strain evidence="8 9">UAMH5409</strain>
    </source>
</reference>
<comment type="caution">
    <text evidence="8">The sequence shown here is derived from an EMBL/GenBank/DDBJ whole genome shotgun (WGS) entry which is preliminary data.</text>
</comment>
<dbReference type="PROSITE" id="PS00687">
    <property type="entry name" value="ALDEHYDE_DEHYDR_GLU"/>
    <property type="match status" value="1"/>
</dbReference>
<accession>A0A2B7XTS9</accession>
<proteinExistence type="inferred from homology"/>